<dbReference type="Proteomes" id="UP001283361">
    <property type="component" value="Unassembled WGS sequence"/>
</dbReference>
<dbReference type="PANTHER" id="PTHR44943">
    <property type="entry name" value="CELLULOSE SYNTHASE OPERON PROTEIN C"/>
    <property type="match status" value="1"/>
</dbReference>
<reference evidence="3" key="1">
    <citation type="journal article" date="2023" name="G3 (Bethesda)">
        <title>A reference genome for the long-term kleptoplast-retaining sea slug Elysia crispata morphotype clarki.</title>
        <authorList>
            <person name="Eastman K.E."/>
            <person name="Pendleton A.L."/>
            <person name="Shaikh M.A."/>
            <person name="Suttiyut T."/>
            <person name="Ogas R."/>
            <person name="Tomko P."/>
            <person name="Gavelis G."/>
            <person name="Widhalm J.R."/>
            <person name="Wisecaver J.H."/>
        </authorList>
    </citation>
    <scope>NUCLEOTIDE SEQUENCE</scope>
    <source>
        <strain evidence="3">ECLA1</strain>
    </source>
</reference>
<comment type="caution">
    <text evidence="3">The sequence shown here is derived from an EMBL/GenBank/DDBJ whole genome shotgun (WGS) entry which is preliminary data.</text>
</comment>
<dbReference type="InterPro" id="IPR051685">
    <property type="entry name" value="Ycf3/AcsC/BcsC/TPR_MFPF"/>
</dbReference>
<dbReference type="AlphaFoldDB" id="A0AAE1AAP5"/>
<evidence type="ECO:0000256" key="1">
    <source>
        <dbReference type="ARBA" id="ARBA00022737"/>
    </source>
</evidence>
<dbReference type="InterPro" id="IPR011990">
    <property type="entry name" value="TPR-like_helical_dom_sf"/>
</dbReference>
<dbReference type="EMBL" id="JAWDGP010002312">
    <property type="protein sequence ID" value="KAK3784087.1"/>
    <property type="molecule type" value="Genomic_DNA"/>
</dbReference>
<keyword evidence="2" id="KW-0802">TPR repeat</keyword>
<accession>A0AAE1AAP5</accession>
<keyword evidence="4" id="KW-1185">Reference proteome</keyword>
<evidence type="ECO:0000313" key="3">
    <source>
        <dbReference type="EMBL" id="KAK3784087.1"/>
    </source>
</evidence>
<gene>
    <name evidence="3" type="ORF">RRG08_060514</name>
</gene>
<dbReference type="Gene3D" id="1.25.40.10">
    <property type="entry name" value="Tetratricopeptide repeat domain"/>
    <property type="match status" value="2"/>
</dbReference>
<proteinExistence type="predicted"/>
<evidence type="ECO:0000313" key="4">
    <source>
        <dbReference type="Proteomes" id="UP001283361"/>
    </source>
</evidence>
<dbReference type="SUPFAM" id="SSF48452">
    <property type="entry name" value="TPR-like"/>
    <property type="match status" value="1"/>
</dbReference>
<evidence type="ECO:0000256" key="2">
    <source>
        <dbReference type="ARBA" id="ARBA00022803"/>
    </source>
</evidence>
<sequence>MSTRGPAWSTMATKNTFQGTKAFKIPGAMDEIGDKLVNTPSVFTLKVSGTLNTVSRLEEIKIVLTEEIKHLEKLPELLEHDREELAQAYDLLTWLEFKVGSQKKALELNKKALDLTGAAFSLGNRVHLMWCDGDSVETKVCLSRLARLKREDSQGNQKAETHAHQAYCYLRFGGLNNLLESIALYEKALSTNPNCYLWKLQAGRVYKRLAHPNFLKKGETIDRDLKAMREETARSYFQDVSQHSPNPRLKAFAFSDLASMASIKGDPPHLIRQLCDGALEHNCESPYVLLHCGKSLIRTDISKARQLLEKASDLGPSSHVSFELARCLMNLSKKTPRSAEYFRSEAEKSYREAVRQAPTNMPARYSLALLLENCGKVKEAQKECMKIITTVISQDQCYAQTLMKAYEKAALYQLELCNDKEFVENLSPPVSVSILKDEAENMLIIALEIGFNLLSRTEIETRLRNSLASLFSISLNKKDTSEALQLLSRVFGYAKRPQWSLLALDKLLKHVSDDPDVVVFALKSYHNLGSYEKAYALLQMSIARLGSSAIDDNLHRQLALSAAYARLQFNNRHASLIFRSEFKRCCVKTERLHGAQSPSTVSLTEPEQGDNPACDQSLDVLIFYDDSRDGSQGLSTLGSICRELQKAIQSVFGLNVSQNLQRCCAGGPQIALQYEEMTRAELVLVLLGSEPMCPYFKSFLSFLPALTVRSKDNPKPPRVLVAPTDGSVKVPFVVSLFAKTPLIEPLVASLNAVVERCQDIDSGLCATGTSDPAGHSMETHVRDIMSFFCCLISTEWQSPCTKSATEKDKRKD</sequence>
<name>A0AAE1AAP5_9GAST</name>
<dbReference type="PANTHER" id="PTHR44943:SF8">
    <property type="entry name" value="TPR REPEAT-CONTAINING PROTEIN MJ0263"/>
    <property type="match status" value="1"/>
</dbReference>
<protein>
    <submittedName>
        <fullName evidence="3">Uncharacterized protein</fullName>
    </submittedName>
</protein>
<organism evidence="3 4">
    <name type="scientific">Elysia crispata</name>
    <name type="common">lettuce slug</name>
    <dbReference type="NCBI Taxonomy" id="231223"/>
    <lineage>
        <taxon>Eukaryota</taxon>
        <taxon>Metazoa</taxon>
        <taxon>Spiralia</taxon>
        <taxon>Lophotrochozoa</taxon>
        <taxon>Mollusca</taxon>
        <taxon>Gastropoda</taxon>
        <taxon>Heterobranchia</taxon>
        <taxon>Euthyneura</taxon>
        <taxon>Panpulmonata</taxon>
        <taxon>Sacoglossa</taxon>
        <taxon>Placobranchoidea</taxon>
        <taxon>Plakobranchidae</taxon>
        <taxon>Elysia</taxon>
    </lineage>
</organism>
<keyword evidence="1" id="KW-0677">Repeat</keyword>